<dbReference type="CDD" id="cd04458">
    <property type="entry name" value="CSP_CDS"/>
    <property type="match status" value="1"/>
</dbReference>
<dbReference type="SMART" id="SM00357">
    <property type="entry name" value="CSP"/>
    <property type="match status" value="1"/>
</dbReference>
<dbReference type="SUPFAM" id="SSF50249">
    <property type="entry name" value="Nucleic acid-binding proteins"/>
    <property type="match status" value="1"/>
</dbReference>
<reference evidence="7" key="1">
    <citation type="submission" date="2017-02" db="UniProtKB">
        <authorList>
            <consortium name="WormBaseParasite"/>
        </authorList>
    </citation>
    <scope>IDENTIFICATION</scope>
</reference>
<protein>
    <submittedName>
        <fullName evidence="7">CSP domain-containing protein</fullName>
    </submittedName>
</protein>
<dbReference type="PANTHER" id="PTHR11544">
    <property type="entry name" value="COLD SHOCK DOMAIN CONTAINING PROTEINS"/>
    <property type="match status" value="1"/>
</dbReference>
<keyword evidence="6" id="KW-1185">Reference proteome</keyword>
<dbReference type="Gene3D" id="2.40.50.140">
    <property type="entry name" value="Nucleic acid-binding proteins"/>
    <property type="match status" value="1"/>
</dbReference>
<evidence type="ECO:0000259" key="3">
    <source>
        <dbReference type="PROSITE" id="PS51857"/>
    </source>
</evidence>
<dbReference type="OrthoDB" id="203339at2759"/>
<dbReference type="InterPro" id="IPR002059">
    <property type="entry name" value="CSP_DNA-bd"/>
</dbReference>
<dbReference type="STRING" id="318479.A0A0N4U9H9"/>
<feature type="domain" description="CSD" evidence="3">
    <location>
        <begin position="1"/>
        <end position="70"/>
    </location>
</feature>
<dbReference type="Proteomes" id="UP000038040">
    <property type="component" value="Unplaced"/>
</dbReference>
<dbReference type="GO" id="GO:0003676">
    <property type="term" value="F:nucleic acid binding"/>
    <property type="evidence" value="ECO:0007669"/>
    <property type="project" value="InterPro"/>
</dbReference>
<sequence>MGVVKWYNVRLHYGFIKRIDNDGDDIFVHQSAIAKSRIIKPYLRTLGDGEMVVFDIVKGEKGTEAANVTGPNGSEVICFIFIEKLELAQMHKF</sequence>
<dbReference type="InterPro" id="IPR012156">
    <property type="entry name" value="Cold_shock_CspA"/>
</dbReference>
<evidence type="ECO:0000256" key="2">
    <source>
        <dbReference type="ARBA" id="ARBA00022490"/>
    </source>
</evidence>
<dbReference type="InterPro" id="IPR050181">
    <property type="entry name" value="Cold_shock_domain"/>
</dbReference>
<reference evidence="4 6" key="2">
    <citation type="submission" date="2018-11" db="EMBL/GenBank/DDBJ databases">
        <authorList>
            <consortium name="Pathogen Informatics"/>
        </authorList>
    </citation>
    <scope>NUCLEOTIDE SEQUENCE [LARGE SCALE GENOMIC DNA]</scope>
</reference>
<dbReference type="PROSITE" id="PS51857">
    <property type="entry name" value="CSD_2"/>
    <property type="match status" value="1"/>
</dbReference>
<dbReference type="InterPro" id="IPR012340">
    <property type="entry name" value="NA-bd_OB-fold"/>
</dbReference>
<accession>A0A0N4U9H9</accession>
<dbReference type="GO" id="GO:0005737">
    <property type="term" value="C:cytoplasm"/>
    <property type="evidence" value="ECO:0007669"/>
    <property type="project" value="UniProtKB-SubCell"/>
</dbReference>
<gene>
    <name evidence="4" type="ORF">DME_LOCUS7753</name>
</gene>
<dbReference type="PIRSF" id="PIRSF002599">
    <property type="entry name" value="Cold_shock_A"/>
    <property type="match status" value="1"/>
</dbReference>
<evidence type="ECO:0000313" key="7">
    <source>
        <dbReference type="WBParaSite" id="DME_0000374801-mRNA-1"/>
    </source>
</evidence>
<dbReference type="AlphaFoldDB" id="A0A0N4U9H9"/>
<dbReference type="InterPro" id="IPR011129">
    <property type="entry name" value="CSD"/>
</dbReference>
<name>A0A0N4U9H9_DRAME</name>
<organism evidence="5 7">
    <name type="scientific">Dracunculus medinensis</name>
    <name type="common">Guinea worm</name>
    <dbReference type="NCBI Taxonomy" id="318479"/>
    <lineage>
        <taxon>Eukaryota</taxon>
        <taxon>Metazoa</taxon>
        <taxon>Ecdysozoa</taxon>
        <taxon>Nematoda</taxon>
        <taxon>Chromadorea</taxon>
        <taxon>Rhabditida</taxon>
        <taxon>Spirurina</taxon>
        <taxon>Dracunculoidea</taxon>
        <taxon>Dracunculidae</taxon>
        <taxon>Dracunculus</taxon>
    </lineage>
</organism>
<proteinExistence type="predicted"/>
<evidence type="ECO:0000313" key="5">
    <source>
        <dbReference type="Proteomes" id="UP000038040"/>
    </source>
</evidence>
<evidence type="ECO:0000313" key="4">
    <source>
        <dbReference type="EMBL" id="VDN57780.1"/>
    </source>
</evidence>
<dbReference type="Proteomes" id="UP000274756">
    <property type="component" value="Unassembled WGS sequence"/>
</dbReference>
<dbReference type="PRINTS" id="PR00050">
    <property type="entry name" value="COLDSHOCK"/>
</dbReference>
<dbReference type="EMBL" id="UYYG01001162">
    <property type="protein sequence ID" value="VDN57780.1"/>
    <property type="molecule type" value="Genomic_DNA"/>
</dbReference>
<evidence type="ECO:0000313" key="6">
    <source>
        <dbReference type="Proteomes" id="UP000274756"/>
    </source>
</evidence>
<dbReference type="FunFam" id="2.40.50.140:FF:000274">
    <property type="entry name" value="Mitochondrial RNA binding protein"/>
    <property type="match status" value="1"/>
</dbReference>
<evidence type="ECO:0000256" key="1">
    <source>
        <dbReference type="ARBA" id="ARBA00004496"/>
    </source>
</evidence>
<keyword evidence="2" id="KW-0963">Cytoplasm</keyword>
<dbReference type="Pfam" id="PF00313">
    <property type="entry name" value="CSD"/>
    <property type="match status" value="1"/>
</dbReference>
<dbReference type="WBParaSite" id="DME_0000374801-mRNA-1">
    <property type="protein sequence ID" value="DME_0000374801-mRNA-1"/>
    <property type="gene ID" value="DME_0000374801"/>
</dbReference>
<comment type="subcellular location">
    <subcellularLocation>
        <location evidence="1">Cytoplasm</location>
    </subcellularLocation>
</comment>